<accession>A0A084VCU5</accession>
<keyword evidence="2" id="KW-0472">Membrane</keyword>
<reference evidence="4" key="2">
    <citation type="submission" date="2020-05" db="UniProtKB">
        <authorList>
            <consortium name="EnsemblMetazoa"/>
        </authorList>
    </citation>
    <scope>IDENTIFICATION</scope>
</reference>
<dbReference type="EMBL" id="ATLV01010898">
    <property type="status" value="NOT_ANNOTATED_CDS"/>
    <property type="molecule type" value="Genomic_DNA"/>
</dbReference>
<feature type="transmembrane region" description="Helical" evidence="2">
    <location>
        <begin position="127"/>
        <end position="148"/>
    </location>
</feature>
<proteinExistence type="predicted"/>
<keyword evidence="5" id="KW-1185">Reference proteome</keyword>
<feature type="compositionally biased region" description="Polar residues" evidence="1">
    <location>
        <begin position="56"/>
        <end position="67"/>
    </location>
</feature>
<dbReference type="EMBL" id="KE524621">
    <property type="protein sequence ID" value="KFB35789.1"/>
    <property type="molecule type" value="Genomic_DNA"/>
</dbReference>
<evidence type="ECO:0000256" key="1">
    <source>
        <dbReference type="SAM" id="MobiDB-lite"/>
    </source>
</evidence>
<evidence type="ECO:0000313" key="3">
    <source>
        <dbReference type="EMBL" id="KFB35789.1"/>
    </source>
</evidence>
<dbReference type="AlphaFoldDB" id="A0A084VCU5"/>
<name>A0A084VCU5_ANOSI</name>
<feature type="region of interest" description="Disordered" evidence="1">
    <location>
        <begin position="56"/>
        <end position="75"/>
    </location>
</feature>
<keyword evidence="2" id="KW-0812">Transmembrane</keyword>
<organism evidence="3">
    <name type="scientific">Anopheles sinensis</name>
    <name type="common">Mosquito</name>
    <dbReference type="NCBI Taxonomy" id="74873"/>
    <lineage>
        <taxon>Eukaryota</taxon>
        <taxon>Metazoa</taxon>
        <taxon>Ecdysozoa</taxon>
        <taxon>Arthropoda</taxon>
        <taxon>Hexapoda</taxon>
        <taxon>Insecta</taxon>
        <taxon>Pterygota</taxon>
        <taxon>Neoptera</taxon>
        <taxon>Endopterygota</taxon>
        <taxon>Diptera</taxon>
        <taxon>Nematocera</taxon>
        <taxon>Culicoidea</taxon>
        <taxon>Culicidae</taxon>
        <taxon>Anophelinae</taxon>
        <taxon>Anopheles</taxon>
    </lineage>
</organism>
<gene>
    <name evidence="3" type="ORF">ZHAS_00002695</name>
</gene>
<protein>
    <submittedName>
        <fullName evidence="3 4">Uncharacterized protein</fullName>
    </submittedName>
</protein>
<reference evidence="3 5" key="1">
    <citation type="journal article" date="2014" name="BMC Genomics">
        <title>Genome sequence of Anopheles sinensis provides insight into genetics basis of mosquito competence for malaria parasites.</title>
        <authorList>
            <person name="Zhou D."/>
            <person name="Zhang D."/>
            <person name="Ding G."/>
            <person name="Shi L."/>
            <person name="Hou Q."/>
            <person name="Ye Y."/>
            <person name="Xu Y."/>
            <person name="Zhou H."/>
            <person name="Xiong C."/>
            <person name="Li S."/>
            <person name="Yu J."/>
            <person name="Hong S."/>
            <person name="Yu X."/>
            <person name="Zou P."/>
            <person name="Chen C."/>
            <person name="Chang X."/>
            <person name="Wang W."/>
            <person name="Lv Y."/>
            <person name="Sun Y."/>
            <person name="Ma L."/>
            <person name="Shen B."/>
            <person name="Zhu C."/>
        </authorList>
    </citation>
    <scope>NUCLEOTIDE SEQUENCE [LARGE SCALE GENOMIC DNA]</scope>
</reference>
<evidence type="ECO:0000313" key="4">
    <source>
        <dbReference type="EnsemblMetazoa" id="ASIC002695-PA"/>
    </source>
</evidence>
<dbReference type="Proteomes" id="UP000030765">
    <property type="component" value="Unassembled WGS sequence"/>
</dbReference>
<evidence type="ECO:0000256" key="2">
    <source>
        <dbReference type="SAM" id="Phobius"/>
    </source>
</evidence>
<dbReference type="VEuPathDB" id="VectorBase:ASIC002695"/>
<keyword evidence="2" id="KW-1133">Transmembrane helix</keyword>
<sequence>MCVRRLVSFANAAVINRLQHRTRAAVVLGGNRSVPWLRAAPLGGAWELLDKAGVTENATGRTNQRPSTTTTTETTTTETMQKAIDRLSDTVFSLGEGEGQKQPTVYLPSNATCPQLRGRVRSTNVGMLHAMLFRLLLCIGWVSVLHHVRRVAKWRARVSRQCRSPSTDCSLAAESLNEHWLVALEGWEMPTQCTETNTERARLDVGG</sequence>
<dbReference type="EnsemblMetazoa" id="ASIC002695-RA">
    <property type="protein sequence ID" value="ASIC002695-PA"/>
    <property type="gene ID" value="ASIC002695"/>
</dbReference>
<evidence type="ECO:0000313" key="5">
    <source>
        <dbReference type="Proteomes" id="UP000030765"/>
    </source>
</evidence>